<keyword evidence="1" id="KW-0285">Flavoprotein</keyword>
<dbReference type="Pfam" id="PF13738">
    <property type="entry name" value="Pyr_redox_3"/>
    <property type="match status" value="2"/>
</dbReference>
<keyword evidence="2" id="KW-0560">Oxidoreductase</keyword>
<comment type="caution">
    <text evidence="3">The sequence shown here is derived from an EMBL/GenBank/DDBJ whole genome shotgun (WGS) entry which is preliminary data.</text>
</comment>
<evidence type="ECO:0000256" key="1">
    <source>
        <dbReference type="ARBA" id="ARBA00022630"/>
    </source>
</evidence>
<organism evidence="3 4">
    <name type="scientific">Gemmatimonas aurantiaca</name>
    <dbReference type="NCBI Taxonomy" id="173480"/>
    <lineage>
        <taxon>Bacteria</taxon>
        <taxon>Pseudomonadati</taxon>
        <taxon>Gemmatimonadota</taxon>
        <taxon>Gemmatimonadia</taxon>
        <taxon>Gemmatimonadales</taxon>
        <taxon>Gemmatimonadaceae</taxon>
        <taxon>Gemmatimonas</taxon>
    </lineage>
</organism>
<reference evidence="3 4" key="1">
    <citation type="journal article" date="2018" name="Nat. Biotechnol.">
        <title>A standardized bacterial taxonomy based on genome phylogeny substantially revises the tree of life.</title>
        <authorList>
            <person name="Parks D.H."/>
            <person name="Chuvochina M."/>
            <person name="Waite D.W."/>
            <person name="Rinke C."/>
            <person name="Skarshewski A."/>
            <person name="Chaumeil P.A."/>
            <person name="Hugenholtz P."/>
        </authorList>
    </citation>
    <scope>NUCLEOTIDE SEQUENCE [LARGE SCALE GENOMIC DNA]</scope>
    <source>
        <strain evidence="3">UBA8844</strain>
    </source>
</reference>
<gene>
    <name evidence="3" type="primary">ypdA</name>
    <name evidence="3" type="ORF">DGD08_05880</name>
</gene>
<dbReference type="AlphaFoldDB" id="A0A3D4V8S1"/>
<dbReference type="GO" id="GO:0016491">
    <property type="term" value="F:oxidoreductase activity"/>
    <property type="evidence" value="ECO:0007669"/>
    <property type="project" value="UniProtKB-KW"/>
</dbReference>
<dbReference type="Gene3D" id="3.50.50.60">
    <property type="entry name" value="FAD/NAD(P)-binding domain"/>
    <property type="match status" value="1"/>
</dbReference>
<dbReference type="InterPro" id="IPR050097">
    <property type="entry name" value="Ferredoxin-NADP_redctase_2"/>
</dbReference>
<dbReference type="PANTHER" id="PTHR48105">
    <property type="entry name" value="THIOREDOXIN REDUCTASE 1-RELATED-RELATED"/>
    <property type="match status" value="1"/>
</dbReference>
<evidence type="ECO:0000256" key="2">
    <source>
        <dbReference type="ARBA" id="ARBA00023002"/>
    </source>
</evidence>
<dbReference type="PRINTS" id="PR00368">
    <property type="entry name" value="FADPNR"/>
</dbReference>
<dbReference type="SUPFAM" id="SSF51905">
    <property type="entry name" value="FAD/NAD(P)-binding domain"/>
    <property type="match status" value="1"/>
</dbReference>
<proteinExistence type="predicted"/>
<evidence type="ECO:0000313" key="3">
    <source>
        <dbReference type="EMBL" id="HCT56727.1"/>
    </source>
</evidence>
<accession>A0A3D4V8S1</accession>
<protein>
    <submittedName>
        <fullName evidence="3">YpdA family putative bacillithiol disulfide reductase</fullName>
    </submittedName>
</protein>
<evidence type="ECO:0000313" key="4">
    <source>
        <dbReference type="Proteomes" id="UP000264071"/>
    </source>
</evidence>
<dbReference type="OMA" id="KMGQPNR"/>
<dbReference type="Proteomes" id="UP000264071">
    <property type="component" value="Unassembled WGS sequence"/>
</dbReference>
<dbReference type="NCBIfam" id="TIGR04018">
    <property type="entry name" value="Bthiol_YpdA"/>
    <property type="match status" value="1"/>
</dbReference>
<dbReference type="PRINTS" id="PR00469">
    <property type="entry name" value="PNDRDTASEII"/>
</dbReference>
<dbReference type="InterPro" id="IPR023856">
    <property type="entry name" value="Bdr"/>
</dbReference>
<dbReference type="InterPro" id="IPR036188">
    <property type="entry name" value="FAD/NAD-bd_sf"/>
</dbReference>
<sequence>MVDVVVVGAGPCGLAAAIAARRAGMSAVVFDRGCIVNGLSSYPTYMTFFSTAERLSIGGVPFIVATEKPTRRDALAYYRGVADLYDIDVRQFETVEALRAVRVDPKPGQAEPKRGARWLVRSQTRGGGVHETAAHAVVIATGYFGRPNRLGVPGESLPHVRHGYVEGHSAWREPVVVVGGANSAVDAALDMYRAGAKVTIVHNGEALGANVKPWVRPDIEARIREGAIAARFQTRVVAIETDTVVVEGPEGTSRIPATQVYTMTGFLPEIGLLEQIGVPIEGETGIPRHDPLTMATPAAGIYLAGVIASGNEANRIFIENGRDHGDAIVAHVLR</sequence>
<name>A0A3D4V8S1_9BACT</name>
<dbReference type="EMBL" id="DPIY01000006">
    <property type="protein sequence ID" value="HCT56727.1"/>
    <property type="molecule type" value="Genomic_DNA"/>
</dbReference>